<dbReference type="AlphaFoldDB" id="A0A3Q9RPA7"/>
<sequence length="37" mass="4544">MKGKRDTKKVNEFTYTLKPFYPVIEWFLSLSPYIFQK</sequence>
<evidence type="ECO:0000313" key="1">
    <source>
        <dbReference type="EMBL" id="AZV43693.1"/>
    </source>
</evidence>
<protein>
    <submittedName>
        <fullName evidence="1">Uncharacterized protein</fullName>
    </submittedName>
</protein>
<proteinExistence type="predicted"/>
<accession>A0A3Q9RPA7</accession>
<dbReference type="KEGG" id="pasa:BAOM_3084"/>
<evidence type="ECO:0000313" key="2">
    <source>
        <dbReference type="Proteomes" id="UP000283095"/>
    </source>
</evidence>
<organism evidence="1 2">
    <name type="scientific">Peribacillus asahii</name>
    <dbReference type="NCBI Taxonomy" id="228899"/>
    <lineage>
        <taxon>Bacteria</taxon>
        <taxon>Bacillati</taxon>
        <taxon>Bacillota</taxon>
        <taxon>Bacilli</taxon>
        <taxon>Bacillales</taxon>
        <taxon>Bacillaceae</taxon>
        <taxon>Peribacillus</taxon>
    </lineage>
</organism>
<gene>
    <name evidence="1" type="ORF">BAOM_3084</name>
</gene>
<dbReference type="Proteomes" id="UP000283095">
    <property type="component" value="Chromosome"/>
</dbReference>
<reference evidence="1 2" key="1">
    <citation type="submission" date="2018-01" db="EMBL/GenBank/DDBJ databases">
        <title>Bacillus asahii Genome sequencing and assembly.</title>
        <authorList>
            <person name="Jiang H."/>
            <person name="Feng Y."/>
            <person name="Zhao F."/>
            <person name="Lin X."/>
        </authorList>
    </citation>
    <scope>NUCLEOTIDE SEQUENCE [LARGE SCALE GENOMIC DNA]</scope>
    <source>
        <strain evidence="1 2">OM18</strain>
    </source>
</reference>
<dbReference type="EMBL" id="CP026095">
    <property type="protein sequence ID" value="AZV43693.1"/>
    <property type="molecule type" value="Genomic_DNA"/>
</dbReference>
<name>A0A3Q9RPA7_9BACI</name>